<dbReference type="Proteomes" id="UP001566132">
    <property type="component" value="Unassembled WGS sequence"/>
</dbReference>
<gene>
    <name evidence="1" type="ORF">ABEB36_005865</name>
</gene>
<reference evidence="1 2" key="1">
    <citation type="submission" date="2024-05" db="EMBL/GenBank/DDBJ databases">
        <title>Genetic variation in Jamaican populations of the coffee berry borer (Hypothenemus hampei).</title>
        <authorList>
            <person name="Errbii M."/>
            <person name="Myrie A."/>
        </authorList>
    </citation>
    <scope>NUCLEOTIDE SEQUENCE [LARGE SCALE GENOMIC DNA]</scope>
    <source>
        <strain evidence="1">JA-Hopewell-2020-01-JO</strain>
        <tissue evidence="1">Whole body</tissue>
    </source>
</reference>
<keyword evidence="2" id="KW-1185">Reference proteome</keyword>
<proteinExistence type="predicted"/>
<name>A0ABD1EZN8_HYPHA</name>
<evidence type="ECO:0000313" key="2">
    <source>
        <dbReference type="Proteomes" id="UP001566132"/>
    </source>
</evidence>
<protein>
    <submittedName>
        <fullName evidence="1">Uncharacterized protein</fullName>
    </submittedName>
</protein>
<organism evidence="1 2">
    <name type="scientific">Hypothenemus hampei</name>
    <name type="common">Coffee berry borer</name>
    <dbReference type="NCBI Taxonomy" id="57062"/>
    <lineage>
        <taxon>Eukaryota</taxon>
        <taxon>Metazoa</taxon>
        <taxon>Ecdysozoa</taxon>
        <taxon>Arthropoda</taxon>
        <taxon>Hexapoda</taxon>
        <taxon>Insecta</taxon>
        <taxon>Pterygota</taxon>
        <taxon>Neoptera</taxon>
        <taxon>Endopterygota</taxon>
        <taxon>Coleoptera</taxon>
        <taxon>Polyphaga</taxon>
        <taxon>Cucujiformia</taxon>
        <taxon>Curculionidae</taxon>
        <taxon>Scolytinae</taxon>
        <taxon>Hypothenemus</taxon>
    </lineage>
</organism>
<comment type="caution">
    <text evidence="1">The sequence shown here is derived from an EMBL/GenBank/DDBJ whole genome shotgun (WGS) entry which is preliminary data.</text>
</comment>
<dbReference type="AlphaFoldDB" id="A0ABD1EZN8"/>
<dbReference type="EMBL" id="JBDJPC010000004">
    <property type="protein sequence ID" value="KAL1506517.1"/>
    <property type="molecule type" value="Genomic_DNA"/>
</dbReference>
<evidence type="ECO:0000313" key="1">
    <source>
        <dbReference type="EMBL" id="KAL1506517.1"/>
    </source>
</evidence>
<accession>A0ABD1EZN8</accession>
<sequence length="124" mass="14457">MSLLALLLDVESKYDDVNLYILQEKLVNIRIKEEYVIVISKILEHKVFFSKNQDGKLIESAARNTVWFFIRTVAACMKRQTTSMVPGLSSTSIYTNINYHLWLISARPLDSQKEKTTDLFYNLY</sequence>